<dbReference type="AlphaFoldDB" id="A0A1Y1VA07"/>
<sequence>MPKSTQKENSSGITTTDSHSKKWFSKIALKIPKKLKNGKNTSSLTSALNHAKRNNSFEGLTKLSQQQCDNSMSNQTIYETSEEINSTSTKTLIAKTSQLTIHSVKKNNSLNSDISSNPLSPPTPLIRISSIPIESKNELKDTNTQTKTVDTNNNTYLNNLTSTTGHCHCHRRSSSDYINTPVQRPRSYSDTPVPVPVHPSTTLYYDDDNGLTTDTAKSYEIPKNLRQLQLDMVKENYLYDKDLEILNKTPVTTTRHTPIDTSNFTTPSNTITEKMTSNQSTSVVNTPVLKHHENATPSTPDRRLNSIIEAMQNKTCDNMTAKEFALAVGINICSDDSDSEDEDDNEDKNSICTLSSTLSQLTANGKIPTPNEIYNALSIKSLGRQKRKHSAPILNLDMFNPPAPGECAKSASSCQSFKNEINKCCQRPIRDLSRKTSNPKIERKLPSCISTLKSTESNLTCVANKNTSESSIYSSYSGNTTSFVSDLADCDFDSYCSSTSYLQQSMNGSPDINKNNISTTFYSLPRVAFHSTVNNSPIAASKSTNSIQTSNFYTTNYNHYRDMGVNNNSRCHSRISSSISISSQSSSIKKGPSSPISVTPSPVLFPMAKSSINVANTNINVNKSNVNDTQNMYINSNTIAASISKPIHSSFPNKSNVYPTSSSSSSSWSNEMNDTEKLCLTQKTTVAPKMIKTENKVEVYTKGRFTITHETYNHSRSASSHKFQVEKN</sequence>
<feature type="region of interest" description="Disordered" evidence="1">
    <location>
        <begin position="651"/>
        <end position="671"/>
    </location>
</feature>
<dbReference type="OrthoDB" id="2155564at2759"/>
<protein>
    <submittedName>
        <fullName evidence="2">Uncharacterized protein</fullName>
    </submittedName>
</protein>
<organism evidence="2 3">
    <name type="scientific">Piromyces finnis</name>
    <dbReference type="NCBI Taxonomy" id="1754191"/>
    <lineage>
        <taxon>Eukaryota</taxon>
        <taxon>Fungi</taxon>
        <taxon>Fungi incertae sedis</taxon>
        <taxon>Chytridiomycota</taxon>
        <taxon>Chytridiomycota incertae sedis</taxon>
        <taxon>Neocallimastigomycetes</taxon>
        <taxon>Neocallimastigales</taxon>
        <taxon>Neocallimastigaceae</taxon>
        <taxon>Piromyces</taxon>
    </lineage>
</organism>
<name>A0A1Y1VA07_9FUNG</name>
<reference evidence="2 3" key="1">
    <citation type="submission" date="2016-08" db="EMBL/GenBank/DDBJ databases">
        <title>Genomes of anaerobic fungi encode conserved fungal cellulosomes for biomass hydrolysis.</title>
        <authorList>
            <consortium name="DOE Joint Genome Institute"/>
            <person name="Haitjema C.H."/>
            <person name="Gilmore S.P."/>
            <person name="Henske J.K."/>
            <person name="Solomon K.V."/>
            <person name="De Groot R."/>
            <person name="Kuo A."/>
            <person name="Mondo S.J."/>
            <person name="Salamov A.A."/>
            <person name="Labutti K."/>
            <person name="Zhao Z."/>
            <person name="Chiniquy J."/>
            <person name="Barry K."/>
            <person name="Brewer H.M."/>
            <person name="Purvine S.O."/>
            <person name="Wright A.T."/>
            <person name="Boxma B."/>
            <person name="Van Alen T."/>
            <person name="Hackstein J.H."/>
            <person name="Baker S.E."/>
            <person name="Grigoriev I.V."/>
            <person name="O'Malley M.A."/>
        </authorList>
    </citation>
    <scope>NUCLEOTIDE SEQUENCE [LARGE SCALE GENOMIC DNA]</scope>
    <source>
        <strain evidence="3">finn</strain>
    </source>
</reference>
<evidence type="ECO:0000313" key="2">
    <source>
        <dbReference type="EMBL" id="ORX50684.1"/>
    </source>
</evidence>
<dbReference type="EMBL" id="MCFH01000020">
    <property type="protein sequence ID" value="ORX50684.1"/>
    <property type="molecule type" value="Genomic_DNA"/>
</dbReference>
<reference evidence="2 3" key="2">
    <citation type="submission" date="2016-08" db="EMBL/GenBank/DDBJ databases">
        <title>Pervasive Adenine N6-methylation of Active Genes in Fungi.</title>
        <authorList>
            <consortium name="DOE Joint Genome Institute"/>
            <person name="Mondo S.J."/>
            <person name="Dannebaum R.O."/>
            <person name="Kuo R.C."/>
            <person name="Labutti K."/>
            <person name="Haridas S."/>
            <person name="Kuo A."/>
            <person name="Salamov A."/>
            <person name="Ahrendt S.R."/>
            <person name="Lipzen A."/>
            <person name="Sullivan W."/>
            <person name="Andreopoulos W.B."/>
            <person name="Clum A."/>
            <person name="Lindquist E."/>
            <person name="Daum C."/>
            <person name="Ramamoorthy G.K."/>
            <person name="Gryganskyi A."/>
            <person name="Culley D."/>
            <person name="Magnuson J.K."/>
            <person name="James T.Y."/>
            <person name="O'Malley M.A."/>
            <person name="Stajich J.E."/>
            <person name="Spatafora J.W."/>
            <person name="Visel A."/>
            <person name="Grigoriev I.V."/>
        </authorList>
    </citation>
    <scope>NUCLEOTIDE SEQUENCE [LARGE SCALE GENOMIC DNA]</scope>
    <source>
        <strain evidence="3">finn</strain>
    </source>
</reference>
<dbReference type="Proteomes" id="UP000193719">
    <property type="component" value="Unassembled WGS sequence"/>
</dbReference>
<keyword evidence="3" id="KW-1185">Reference proteome</keyword>
<gene>
    <name evidence="2" type="ORF">BCR36DRAFT_404306</name>
</gene>
<evidence type="ECO:0000256" key="1">
    <source>
        <dbReference type="SAM" id="MobiDB-lite"/>
    </source>
</evidence>
<accession>A0A1Y1VA07</accession>
<feature type="compositionally biased region" description="Polar residues" evidence="1">
    <location>
        <begin position="651"/>
        <end position="660"/>
    </location>
</feature>
<comment type="caution">
    <text evidence="2">The sequence shown here is derived from an EMBL/GenBank/DDBJ whole genome shotgun (WGS) entry which is preliminary data.</text>
</comment>
<evidence type="ECO:0000313" key="3">
    <source>
        <dbReference type="Proteomes" id="UP000193719"/>
    </source>
</evidence>
<proteinExistence type="predicted"/>